<dbReference type="STRING" id="1036611.A0A1L9PQU2"/>
<dbReference type="VEuPathDB" id="FungiDB:ASPVEDRAFT_30391"/>
<evidence type="ECO:0000313" key="9">
    <source>
        <dbReference type="EMBL" id="OJJ03904.1"/>
    </source>
</evidence>
<keyword evidence="4" id="KW-0804">Transcription</keyword>
<evidence type="ECO:0000256" key="3">
    <source>
        <dbReference type="ARBA" id="ARBA00023125"/>
    </source>
</evidence>
<dbReference type="GO" id="GO:0003677">
    <property type="term" value="F:DNA binding"/>
    <property type="evidence" value="ECO:0007669"/>
    <property type="project" value="UniProtKB-KW"/>
</dbReference>
<dbReference type="OrthoDB" id="5365785at2759"/>
<evidence type="ECO:0000256" key="2">
    <source>
        <dbReference type="ARBA" id="ARBA00023015"/>
    </source>
</evidence>
<dbReference type="PANTHER" id="PTHR47663:SF1">
    <property type="entry name" value="XYLANOLYTIC TRANSCRIPTIONAL ACTIVATOR XLNR-RELATED"/>
    <property type="match status" value="1"/>
</dbReference>
<feature type="chain" id="PRO_5012273470" description="Xylanolytic transcriptional activator regulatory domain-containing protein" evidence="7">
    <location>
        <begin position="28"/>
        <end position="690"/>
    </location>
</feature>
<keyword evidence="3" id="KW-0238">DNA-binding</keyword>
<dbReference type="RefSeq" id="XP_040669666.1">
    <property type="nucleotide sequence ID" value="XM_040810354.1"/>
</dbReference>
<evidence type="ECO:0000259" key="8">
    <source>
        <dbReference type="Pfam" id="PF04082"/>
    </source>
</evidence>
<dbReference type="Pfam" id="PF04082">
    <property type="entry name" value="Fungal_trans"/>
    <property type="match status" value="1"/>
</dbReference>
<dbReference type="InterPro" id="IPR051439">
    <property type="entry name" value="XlnR/Xlr1"/>
</dbReference>
<evidence type="ECO:0000256" key="7">
    <source>
        <dbReference type="SAM" id="SignalP"/>
    </source>
</evidence>
<dbReference type="EMBL" id="KV878131">
    <property type="protein sequence ID" value="OJJ03904.1"/>
    <property type="molecule type" value="Genomic_DNA"/>
</dbReference>
<evidence type="ECO:0000256" key="4">
    <source>
        <dbReference type="ARBA" id="ARBA00023163"/>
    </source>
</evidence>
<keyword evidence="1" id="KW-0862">Zinc</keyword>
<dbReference type="GO" id="GO:0006351">
    <property type="term" value="P:DNA-templated transcription"/>
    <property type="evidence" value="ECO:0007669"/>
    <property type="project" value="InterPro"/>
</dbReference>
<evidence type="ECO:0000256" key="1">
    <source>
        <dbReference type="ARBA" id="ARBA00022833"/>
    </source>
</evidence>
<evidence type="ECO:0000256" key="5">
    <source>
        <dbReference type="ARBA" id="ARBA00023242"/>
    </source>
</evidence>
<dbReference type="InterPro" id="IPR007219">
    <property type="entry name" value="XnlR_reg_dom"/>
</dbReference>
<dbReference type="AlphaFoldDB" id="A0A1L9PQU2"/>
<evidence type="ECO:0000256" key="6">
    <source>
        <dbReference type="SAM" id="MobiDB-lite"/>
    </source>
</evidence>
<reference evidence="10" key="1">
    <citation type="journal article" date="2017" name="Genome Biol.">
        <title>Comparative genomics reveals high biological diversity and specific adaptations in the industrially and medically important fungal genus Aspergillus.</title>
        <authorList>
            <person name="de Vries R.P."/>
            <person name="Riley R."/>
            <person name="Wiebenga A."/>
            <person name="Aguilar-Osorio G."/>
            <person name="Amillis S."/>
            <person name="Uchima C.A."/>
            <person name="Anderluh G."/>
            <person name="Asadollahi M."/>
            <person name="Askin M."/>
            <person name="Barry K."/>
            <person name="Battaglia E."/>
            <person name="Bayram O."/>
            <person name="Benocci T."/>
            <person name="Braus-Stromeyer S.A."/>
            <person name="Caldana C."/>
            <person name="Canovas D."/>
            <person name="Cerqueira G.C."/>
            <person name="Chen F."/>
            <person name="Chen W."/>
            <person name="Choi C."/>
            <person name="Clum A."/>
            <person name="Dos Santos R.A."/>
            <person name="Damasio A.R."/>
            <person name="Diallinas G."/>
            <person name="Emri T."/>
            <person name="Fekete E."/>
            <person name="Flipphi M."/>
            <person name="Freyberg S."/>
            <person name="Gallo A."/>
            <person name="Gournas C."/>
            <person name="Habgood R."/>
            <person name="Hainaut M."/>
            <person name="Harispe M.L."/>
            <person name="Henrissat B."/>
            <person name="Hilden K.S."/>
            <person name="Hope R."/>
            <person name="Hossain A."/>
            <person name="Karabika E."/>
            <person name="Karaffa L."/>
            <person name="Karanyi Z."/>
            <person name="Krasevec N."/>
            <person name="Kuo A."/>
            <person name="Kusch H."/>
            <person name="LaButti K."/>
            <person name="Lagendijk E.L."/>
            <person name="Lapidus A."/>
            <person name="Levasseur A."/>
            <person name="Lindquist E."/>
            <person name="Lipzen A."/>
            <person name="Logrieco A.F."/>
            <person name="MacCabe A."/>
            <person name="Maekelae M.R."/>
            <person name="Malavazi I."/>
            <person name="Melin P."/>
            <person name="Meyer V."/>
            <person name="Mielnichuk N."/>
            <person name="Miskei M."/>
            <person name="Molnar A.P."/>
            <person name="Mule G."/>
            <person name="Ngan C.Y."/>
            <person name="Orejas M."/>
            <person name="Orosz E."/>
            <person name="Ouedraogo J.P."/>
            <person name="Overkamp K.M."/>
            <person name="Park H.-S."/>
            <person name="Perrone G."/>
            <person name="Piumi F."/>
            <person name="Punt P.J."/>
            <person name="Ram A.F."/>
            <person name="Ramon A."/>
            <person name="Rauscher S."/>
            <person name="Record E."/>
            <person name="Riano-Pachon D.M."/>
            <person name="Robert V."/>
            <person name="Roehrig J."/>
            <person name="Ruller R."/>
            <person name="Salamov A."/>
            <person name="Salih N.S."/>
            <person name="Samson R.A."/>
            <person name="Sandor E."/>
            <person name="Sanguinetti M."/>
            <person name="Schuetze T."/>
            <person name="Sepcic K."/>
            <person name="Shelest E."/>
            <person name="Sherlock G."/>
            <person name="Sophianopoulou V."/>
            <person name="Squina F.M."/>
            <person name="Sun H."/>
            <person name="Susca A."/>
            <person name="Todd R.B."/>
            <person name="Tsang A."/>
            <person name="Unkles S.E."/>
            <person name="van de Wiele N."/>
            <person name="van Rossen-Uffink D."/>
            <person name="Oliveira J.V."/>
            <person name="Vesth T.C."/>
            <person name="Visser J."/>
            <person name="Yu J.-H."/>
            <person name="Zhou M."/>
            <person name="Andersen M.R."/>
            <person name="Archer D.B."/>
            <person name="Baker S.E."/>
            <person name="Benoit I."/>
            <person name="Brakhage A.A."/>
            <person name="Braus G.H."/>
            <person name="Fischer R."/>
            <person name="Frisvad J.C."/>
            <person name="Goldman G.H."/>
            <person name="Houbraken J."/>
            <person name="Oakley B."/>
            <person name="Pocsi I."/>
            <person name="Scazzocchio C."/>
            <person name="Seiboth B."/>
            <person name="vanKuyk P.A."/>
            <person name="Wortman J."/>
            <person name="Dyer P.S."/>
            <person name="Grigoriev I.V."/>
        </authorList>
    </citation>
    <scope>NUCLEOTIDE SEQUENCE [LARGE SCALE GENOMIC DNA]</scope>
    <source>
        <strain evidence="10">CBS 583.65</strain>
    </source>
</reference>
<accession>A0A1L9PQU2</accession>
<protein>
    <recommendedName>
        <fullName evidence="8">Xylanolytic transcriptional activator regulatory domain-containing protein</fullName>
    </recommendedName>
</protein>
<evidence type="ECO:0000313" key="10">
    <source>
        <dbReference type="Proteomes" id="UP000184073"/>
    </source>
</evidence>
<proteinExistence type="predicted"/>
<dbReference type="CDD" id="cd12148">
    <property type="entry name" value="fungal_TF_MHR"/>
    <property type="match status" value="1"/>
</dbReference>
<sequence length="690" mass="76302">MYGCAFLPTIGPPILLIILVLKRSCEYDRPTGKRGPKRGSKCDDDTIQEHEQVNSPPQNAVAHVACHGDPPTPTSVDTLKERPKSSLPDDKNEQALVESPTGLIEEMYTGCLGLSAVPGLPDISPLLDTSNAILGLDIPSEGTGLITDTSYPCVSPICTIPLSIDREYPICRYPCLLSVFPLVETADLSLEDACDLLDTYFAKHETLDIGTRCPYVLSPIIRRESLQRQDSYRPTSPLLLLVILWTVSQTANLEMNTTQRLFSSVVALTGQSIGNGGVDGHGYFQPGGTDANPERQRITMECEYVDETLSFLLLTTATLSKGSNASCLRWFNQAVDRVKQHVSHSDDSVAQSAVSDGVPSAGREQQEESYRVFWLVYCLDRHLALAFNKPLQISDSEAQSVKRPLPEWAWEAFDTIPFGELPAPEYGPSTQVRDAGFFGYFLPLMTILGDIVDFRQLNHNPRLGAVDRSSHLKAIEGELADCEQSLQVLQLPKGLFCMSPSENGIEPQAQTQLQDIPNTEATHASSELETQKLAQVVASYSQYMVHVLRALLHGEWDPILILTDDDGSWASSSSFHVSTSSSVNAAQLIPDILRRDRYLSFMPLLFPIYLFQGSLAFLRLAERLMQVGPNSFVEKASTLDTEFQRNVCKAFRLTLLASRGQQVIIPESKLLTRKLLAQYRWIGGARGVYM</sequence>
<gene>
    <name evidence="9" type="ORF">ASPVEDRAFT_30391</name>
</gene>
<dbReference type="PANTHER" id="PTHR47663">
    <property type="entry name" value="XYLANOLYTIC TRANSCRIPTIONAL ACTIVATOR XLNR-RELATED"/>
    <property type="match status" value="1"/>
</dbReference>
<feature type="compositionally biased region" description="Basic and acidic residues" evidence="6">
    <location>
        <begin position="78"/>
        <end position="93"/>
    </location>
</feature>
<name>A0A1L9PQU2_ASPVE</name>
<keyword evidence="10" id="KW-1185">Reference proteome</keyword>
<feature type="domain" description="Xylanolytic transcriptional activator regulatory" evidence="8">
    <location>
        <begin position="217"/>
        <end position="399"/>
    </location>
</feature>
<dbReference type="GO" id="GO:0008270">
    <property type="term" value="F:zinc ion binding"/>
    <property type="evidence" value="ECO:0007669"/>
    <property type="project" value="InterPro"/>
</dbReference>
<dbReference type="GeneID" id="63725865"/>
<organism evidence="9 10">
    <name type="scientific">Aspergillus versicolor CBS 583.65</name>
    <dbReference type="NCBI Taxonomy" id="1036611"/>
    <lineage>
        <taxon>Eukaryota</taxon>
        <taxon>Fungi</taxon>
        <taxon>Dikarya</taxon>
        <taxon>Ascomycota</taxon>
        <taxon>Pezizomycotina</taxon>
        <taxon>Eurotiomycetes</taxon>
        <taxon>Eurotiomycetidae</taxon>
        <taxon>Eurotiales</taxon>
        <taxon>Aspergillaceae</taxon>
        <taxon>Aspergillus</taxon>
        <taxon>Aspergillus subgen. Nidulantes</taxon>
    </lineage>
</organism>
<keyword evidence="5" id="KW-0539">Nucleus</keyword>
<feature type="signal peptide" evidence="7">
    <location>
        <begin position="1"/>
        <end position="27"/>
    </location>
</feature>
<dbReference type="Proteomes" id="UP000184073">
    <property type="component" value="Unassembled WGS sequence"/>
</dbReference>
<keyword evidence="2" id="KW-0805">Transcription regulation</keyword>
<keyword evidence="7" id="KW-0732">Signal</keyword>
<feature type="region of interest" description="Disordered" evidence="6">
    <location>
        <begin position="67"/>
        <end position="95"/>
    </location>
</feature>